<sequence length="176" mass="18936">MTTLLRIPAHEAHVLRVFAVDEAPDAPVEDQAVLEALGAEEIKTAEIELFDLDDLQDMTLADYLAEGHGIAGNQLEPMRAQLNGLRGRVLLLPSRAFDGRAQEMRPRAPLRMIGRFSEEVAPVSFAPLPAGGAQGAIPLKADKTSGRQRAAHWLALGFFAVMALVLALVISLAVLP</sequence>
<dbReference type="AlphaFoldDB" id="A0A1M7BIJ1"/>
<evidence type="ECO:0008006" key="4">
    <source>
        <dbReference type="Google" id="ProtNLM"/>
    </source>
</evidence>
<accession>A0A1M7BIJ1</accession>
<gene>
    <name evidence="2" type="ORF">SAMN05444414_11849</name>
</gene>
<keyword evidence="1" id="KW-1133">Transmembrane helix</keyword>
<reference evidence="3" key="1">
    <citation type="submission" date="2016-11" db="EMBL/GenBank/DDBJ databases">
        <authorList>
            <person name="Varghese N."/>
            <person name="Submissions S."/>
        </authorList>
    </citation>
    <scope>NUCLEOTIDE SEQUENCE [LARGE SCALE GENOMIC DNA]</scope>
    <source>
        <strain evidence="3">DSM 29327</strain>
    </source>
</reference>
<name>A0A1M7BIJ1_9RHOB</name>
<keyword evidence="3" id="KW-1185">Reference proteome</keyword>
<evidence type="ECO:0000313" key="3">
    <source>
        <dbReference type="Proteomes" id="UP000184191"/>
    </source>
</evidence>
<keyword evidence="1" id="KW-0472">Membrane</keyword>
<evidence type="ECO:0000313" key="2">
    <source>
        <dbReference type="EMBL" id="SHL54429.1"/>
    </source>
</evidence>
<evidence type="ECO:0000256" key="1">
    <source>
        <dbReference type="SAM" id="Phobius"/>
    </source>
</evidence>
<dbReference type="STRING" id="1054996.SAMN05444414_11849"/>
<dbReference type="OrthoDB" id="7875742at2"/>
<keyword evidence="1" id="KW-0812">Transmembrane</keyword>
<dbReference type="Proteomes" id="UP000184191">
    <property type="component" value="Unassembled WGS sequence"/>
</dbReference>
<dbReference type="EMBL" id="FRBN01000018">
    <property type="protein sequence ID" value="SHL54429.1"/>
    <property type="molecule type" value="Genomic_DNA"/>
</dbReference>
<dbReference type="RefSeq" id="WP_073199209.1">
    <property type="nucleotide sequence ID" value="NZ_FRBN01000018.1"/>
</dbReference>
<proteinExistence type="predicted"/>
<feature type="transmembrane region" description="Helical" evidence="1">
    <location>
        <begin position="153"/>
        <end position="175"/>
    </location>
</feature>
<organism evidence="2 3">
    <name type="scientific">Roseovarius marisflavi</name>
    <dbReference type="NCBI Taxonomy" id="1054996"/>
    <lineage>
        <taxon>Bacteria</taxon>
        <taxon>Pseudomonadati</taxon>
        <taxon>Pseudomonadota</taxon>
        <taxon>Alphaproteobacteria</taxon>
        <taxon>Rhodobacterales</taxon>
        <taxon>Roseobacteraceae</taxon>
        <taxon>Roseovarius</taxon>
    </lineage>
</organism>
<protein>
    <recommendedName>
        <fullName evidence="4">Aspartate carbamoyltransferase catalytic subunit</fullName>
    </recommendedName>
</protein>